<proteinExistence type="inferred from homology"/>
<comment type="subcellular location">
    <subcellularLocation>
        <location evidence="1">Membrane</location>
        <topology evidence="1">Multi-pass membrane protein</topology>
    </subcellularLocation>
</comment>
<dbReference type="Proteomes" id="UP001165065">
    <property type="component" value="Unassembled WGS sequence"/>
</dbReference>
<sequence length="560" mass="63434">MGELIAGDTNVTLLLFKLLGQHRETPENFPSNSVPLSDLTRRDLHLMAGGMLVALRLKDDEEDATDWFIEQYPAMSELADAYPEFREAIITITKRIVSERMHWAKLKLFVAAGLSMCDMATDISMVFEFFRKNQDNYAWATLGSLFLNIGLQMLLTFFQNRGKRIRRQLREQLYVLSLVKPGVDAWRVASDSVHETGHMMNARTELTATKTVELVTESIPGTVLQLAAIAKSGRSTSLNAAFSFIFCIFTASFTSSTMSWDWDQNKVNQSQRPDFYGFIPDGVRGKVAVFAALYLVSAFNLLTRSIACVLLYEWGGFQHIAVVLGWEIALYLAVKAARRDLWYWVPIEGASGVFASFMIRVIIKVVTDWTAVVQFRHPNEVGGVYFTLSLGITVALGIAAAKGFEPSGTVDDAMVGAEGLDTIKWEKDTIMWIMKSSCIGLVLSYTGLLFSMKREYVWTFFSTKTSNEASCELFTKSQSDDLKFFILGINHHKWYAKCGEDVRAWLADRLPVWMEEQPEWFTTQKMSLIPDDMVEPEMLIRLRTIRGLELKRRQSIQENA</sequence>
<evidence type="ECO:0000256" key="3">
    <source>
        <dbReference type="ARBA" id="ARBA00022692"/>
    </source>
</evidence>
<evidence type="ECO:0000256" key="4">
    <source>
        <dbReference type="ARBA" id="ARBA00022989"/>
    </source>
</evidence>
<gene>
    <name evidence="7" type="ORF">TrCOL_g1864</name>
</gene>
<keyword evidence="3 6" id="KW-0812">Transmembrane</keyword>
<dbReference type="EMBL" id="BRYA01000009">
    <property type="protein sequence ID" value="GMI31593.1"/>
    <property type="molecule type" value="Genomic_DNA"/>
</dbReference>
<feature type="transmembrane region" description="Helical" evidence="6">
    <location>
        <begin position="319"/>
        <end position="337"/>
    </location>
</feature>
<feature type="transmembrane region" description="Helical" evidence="6">
    <location>
        <begin position="343"/>
        <end position="363"/>
    </location>
</feature>
<keyword evidence="8" id="KW-1185">Reference proteome</keyword>
<organism evidence="7 8">
    <name type="scientific">Triparma columacea</name>
    <dbReference type="NCBI Taxonomy" id="722753"/>
    <lineage>
        <taxon>Eukaryota</taxon>
        <taxon>Sar</taxon>
        <taxon>Stramenopiles</taxon>
        <taxon>Ochrophyta</taxon>
        <taxon>Bolidophyceae</taxon>
        <taxon>Parmales</taxon>
        <taxon>Triparmaceae</taxon>
        <taxon>Triparma</taxon>
    </lineage>
</organism>
<evidence type="ECO:0000256" key="6">
    <source>
        <dbReference type="SAM" id="Phobius"/>
    </source>
</evidence>
<feature type="transmembrane region" description="Helical" evidence="6">
    <location>
        <begin position="240"/>
        <end position="260"/>
    </location>
</feature>
<feature type="transmembrane region" description="Helical" evidence="6">
    <location>
        <begin position="384"/>
        <end position="404"/>
    </location>
</feature>
<evidence type="ECO:0000313" key="7">
    <source>
        <dbReference type="EMBL" id="GMI31593.1"/>
    </source>
</evidence>
<reference evidence="8" key="1">
    <citation type="journal article" date="2023" name="Commun. Biol.">
        <title>Genome analysis of Parmales, the sister group of diatoms, reveals the evolutionary specialization of diatoms from phago-mixotrophs to photoautotrophs.</title>
        <authorList>
            <person name="Ban H."/>
            <person name="Sato S."/>
            <person name="Yoshikawa S."/>
            <person name="Yamada K."/>
            <person name="Nakamura Y."/>
            <person name="Ichinomiya M."/>
            <person name="Sato N."/>
            <person name="Blanc-Mathieu R."/>
            <person name="Endo H."/>
            <person name="Kuwata A."/>
            <person name="Ogata H."/>
        </authorList>
    </citation>
    <scope>NUCLEOTIDE SEQUENCE [LARGE SCALE GENOMIC DNA]</scope>
</reference>
<accession>A0A9W7L5G7</accession>
<dbReference type="AlphaFoldDB" id="A0A9W7L5G7"/>
<dbReference type="OrthoDB" id="197540at2759"/>
<dbReference type="Pfam" id="PF09815">
    <property type="entry name" value="XK-related"/>
    <property type="match status" value="1"/>
</dbReference>
<feature type="transmembrane region" description="Helical" evidence="6">
    <location>
        <begin position="136"/>
        <end position="158"/>
    </location>
</feature>
<dbReference type="GO" id="GO:0005886">
    <property type="term" value="C:plasma membrane"/>
    <property type="evidence" value="ECO:0007669"/>
    <property type="project" value="UniProtKB-ARBA"/>
</dbReference>
<name>A0A9W7L5G7_9STRA</name>
<evidence type="ECO:0000256" key="1">
    <source>
        <dbReference type="ARBA" id="ARBA00004141"/>
    </source>
</evidence>
<evidence type="ECO:0000313" key="8">
    <source>
        <dbReference type="Proteomes" id="UP001165065"/>
    </source>
</evidence>
<dbReference type="InterPro" id="IPR018629">
    <property type="entry name" value="XK-rel"/>
</dbReference>
<evidence type="ECO:0000256" key="5">
    <source>
        <dbReference type="ARBA" id="ARBA00023136"/>
    </source>
</evidence>
<keyword evidence="5 6" id="KW-0472">Membrane</keyword>
<feature type="transmembrane region" description="Helical" evidence="6">
    <location>
        <begin position="430"/>
        <end position="450"/>
    </location>
</feature>
<feature type="transmembrane region" description="Helical" evidence="6">
    <location>
        <begin position="287"/>
        <end position="312"/>
    </location>
</feature>
<keyword evidence="4 6" id="KW-1133">Transmembrane helix</keyword>
<protein>
    <submittedName>
        <fullName evidence="7">Uncharacterized protein</fullName>
    </submittedName>
</protein>
<evidence type="ECO:0000256" key="2">
    <source>
        <dbReference type="ARBA" id="ARBA00008789"/>
    </source>
</evidence>
<comment type="similarity">
    <text evidence="2">Belongs to the XK family.</text>
</comment>
<comment type="caution">
    <text evidence="7">The sequence shown here is derived from an EMBL/GenBank/DDBJ whole genome shotgun (WGS) entry which is preliminary data.</text>
</comment>